<dbReference type="Pfam" id="PF19700">
    <property type="entry name" value="DUF6198"/>
    <property type="match status" value="1"/>
</dbReference>
<dbReference type="InterPro" id="IPR038750">
    <property type="entry name" value="YczE/YyaS-like"/>
</dbReference>
<reference evidence="3" key="1">
    <citation type="submission" date="2016-10" db="EMBL/GenBank/DDBJ databases">
        <authorList>
            <person name="Varghese N."/>
        </authorList>
    </citation>
    <scope>NUCLEOTIDE SEQUENCE [LARGE SCALE GENOMIC DNA]</scope>
    <source>
        <strain evidence="3">DSM 21843</strain>
    </source>
</reference>
<sequence length="225" mass="24363">MKASEIVYRYFILFLGIFCISFGVALFTKSGLGTSAISALPYTLSLVISQFSYGTWVAAFNIFLVVLQAALTIHEISVREIVQEVIFALAFGSVVDFSMFLLGAFNPEMYAVRLLGVLLSSAIIAFGAYLTLISRVGVMAGDGFTNALVKRTGKSFALMRVISDTTMAILALVLCLLLVQGELSVREGTVIAALLTGTIVGFYSKYFGAFERFILPKPKTEQAAK</sequence>
<keyword evidence="3" id="KW-1185">Reference proteome</keyword>
<dbReference type="AlphaFoldDB" id="A0A172RZQ3"/>
<keyword evidence="1" id="KW-0472">Membrane</keyword>
<dbReference type="PANTHER" id="PTHR40078">
    <property type="entry name" value="INTEGRAL MEMBRANE PROTEIN-RELATED"/>
    <property type="match status" value="1"/>
</dbReference>
<keyword evidence="1" id="KW-1133">Transmembrane helix</keyword>
<feature type="transmembrane region" description="Helical" evidence="1">
    <location>
        <begin position="111"/>
        <end position="136"/>
    </location>
</feature>
<evidence type="ECO:0000313" key="2">
    <source>
        <dbReference type="EMBL" id="SEO55502.1"/>
    </source>
</evidence>
<evidence type="ECO:0000313" key="3">
    <source>
        <dbReference type="Proteomes" id="UP000182975"/>
    </source>
</evidence>
<accession>A0A172RZQ3</accession>
<dbReference type="KEGG" id="ddt:AAY81_08655"/>
<dbReference type="OrthoDB" id="87655at2"/>
<keyword evidence="1" id="KW-0812">Transmembrane</keyword>
<protein>
    <submittedName>
        <fullName evidence="2">Uncharacterized membrane protein YczE</fullName>
    </submittedName>
</protein>
<gene>
    <name evidence="2" type="ORF">SAMN02910314_00547</name>
</gene>
<evidence type="ECO:0000256" key="1">
    <source>
        <dbReference type="SAM" id="Phobius"/>
    </source>
</evidence>
<dbReference type="EMBL" id="FOEC01000002">
    <property type="protein sequence ID" value="SEO55502.1"/>
    <property type="molecule type" value="Genomic_DNA"/>
</dbReference>
<feature type="transmembrane region" description="Helical" evidence="1">
    <location>
        <begin position="157"/>
        <end position="179"/>
    </location>
</feature>
<dbReference type="Proteomes" id="UP000182975">
    <property type="component" value="Unassembled WGS sequence"/>
</dbReference>
<name>A0A172RZQ3_9ACTN</name>
<proteinExistence type="predicted"/>
<feature type="transmembrane region" description="Helical" evidence="1">
    <location>
        <begin position="85"/>
        <end position="105"/>
    </location>
</feature>
<feature type="transmembrane region" description="Helical" evidence="1">
    <location>
        <begin position="191"/>
        <end position="210"/>
    </location>
</feature>
<dbReference type="PANTHER" id="PTHR40078:SF1">
    <property type="entry name" value="INTEGRAL MEMBRANE PROTEIN"/>
    <property type="match status" value="1"/>
</dbReference>
<dbReference type="RefSeq" id="WP_066664033.1">
    <property type="nucleotide sequence ID" value="NZ_CP011402.1"/>
</dbReference>
<feature type="transmembrane region" description="Helical" evidence="1">
    <location>
        <begin position="7"/>
        <end position="27"/>
    </location>
</feature>
<feature type="transmembrane region" description="Helical" evidence="1">
    <location>
        <begin position="47"/>
        <end position="73"/>
    </location>
</feature>
<organism evidence="2 3">
    <name type="scientific">Denitrobacterium detoxificans</name>
    <dbReference type="NCBI Taxonomy" id="79604"/>
    <lineage>
        <taxon>Bacteria</taxon>
        <taxon>Bacillati</taxon>
        <taxon>Actinomycetota</taxon>
        <taxon>Coriobacteriia</taxon>
        <taxon>Eggerthellales</taxon>
        <taxon>Eggerthellaceae</taxon>
        <taxon>Denitrobacterium</taxon>
    </lineage>
</organism>